<evidence type="ECO:0000259" key="2">
    <source>
        <dbReference type="Pfam" id="PF08327"/>
    </source>
</evidence>
<evidence type="ECO:0000256" key="1">
    <source>
        <dbReference type="ARBA" id="ARBA00006817"/>
    </source>
</evidence>
<feature type="domain" description="Activator of Hsp90 ATPase homologue 1/2-like C-terminal" evidence="2">
    <location>
        <begin position="24"/>
        <end position="156"/>
    </location>
</feature>
<dbReference type="InterPro" id="IPR013538">
    <property type="entry name" value="ASHA1/2-like_C"/>
</dbReference>
<evidence type="ECO:0000313" key="3">
    <source>
        <dbReference type="EMBL" id="MFC3860335.1"/>
    </source>
</evidence>
<proteinExistence type="inferred from homology"/>
<accession>A0ABV8A809</accession>
<organism evidence="3 4">
    <name type="scientific">Deinococcus antarcticus</name>
    <dbReference type="NCBI Taxonomy" id="1298767"/>
    <lineage>
        <taxon>Bacteria</taxon>
        <taxon>Thermotogati</taxon>
        <taxon>Deinococcota</taxon>
        <taxon>Deinococci</taxon>
        <taxon>Deinococcales</taxon>
        <taxon>Deinococcaceae</taxon>
        <taxon>Deinococcus</taxon>
    </lineage>
</organism>
<gene>
    <name evidence="3" type="ORF">ACFOPQ_06100</name>
</gene>
<dbReference type="Gene3D" id="3.30.530.20">
    <property type="match status" value="1"/>
</dbReference>
<keyword evidence="4" id="KW-1185">Reference proteome</keyword>
<name>A0ABV8A809_9DEIO</name>
<protein>
    <submittedName>
        <fullName evidence="3">SRPBCC family protein</fullName>
    </submittedName>
</protein>
<comment type="similarity">
    <text evidence="1">Belongs to the AHA1 family.</text>
</comment>
<dbReference type="Proteomes" id="UP001595748">
    <property type="component" value="Unassembled WGS sequence"/>
</dbReference>
<dbReference type="InterPro" id="IPR023393">
    <property type="entry name" value="START-like_dom_sf"/>
</dbReference>
<dbReference type="CDD" id="cd07826">
    <property type="entry name" value="SRPBCC_CalC_Aha1-like_9"/>
    <property type="match status" value="1"/>
</dbReference>
<dbReference type="SUPFAM" id="SSF55961">
    <property type="entry name" value="Bet v1-like"/>
    <property type="match status" value="1"/>
</dbReference>
<dbReference type="Pfam" id="PF08327">
    <property type="entry name" value="AHSA1"/>
    <property type="match status" value="1"/>
</dbReference>
<sequence length="159" mass="18039">MNHADPTSLTMPSATQIVITRSFDAPRWLVFEAWTTPEHVRRWYGPSDLAMPVCEIDLRVGGRWRYVLRAPDGSEHGYWGEYLEIVRPERLVYSEGYEGLPLGHDHTVTTTFTERDGKTTLTSTLDYRSQGDRDGHVASGMEPGMRETLDRLEAVLSAL</sequence>
<evidence type="ECO:0000313" key="4">
    <source>
        <dbReference type="Proteomes" id="UP001595748"/>
    </source>
</evidence>
<dbReference type="EMBL" id="JBHRZF010000063">
    <property type="protein sequence ID" value="MFC3860335.1"/>
    <property type="molecule type" value="Genomic_DNA"/>
</dbReference>
<reference evidence="4" key="1">
    <citation type="journal article" date="2019" name="Int. J. Syst. Evol. Microbiol.">
        <title>The Global Catalogue of Microorganisms (GCM) 10K type strain sequencing project: providing services to taxonomists for standard genome sequencing and annotation.</title>
        <authorList>
            <consortium name="The Broad Institute Genomics Platform"/>
            <consortium name="The Broad Institute Genome Sequencing Center for Infectious Disease"/>
            <person name="Wu L."/>
            <person name="Ma J."/>
        </authorList>
    </citation>
    <scope>NUCLEOTIDE SEQUENCE [LARGE SCALE GENOMIC DNA]</scope>
    <source>
        <strain evidence="4">CCTCC AB 2013263</strain>
    </source>
</reference>
<comment type="caution">
    <text evidence="3">The sequence shown here is derived from an EMBL/GenBank/DDBJ whole genome shotgun (WGS) entry which is preliminary data.</text>
</comment>
<dbReference type="RefSeq" id="WP_380076485.1">
    <property type="nucleotide sequence ID" value="NZ_JBHRZF010000063.1"/>
</dbReference>